<feature type="domain" description="Nucleoside transporter/FeoB GTPase Gate" evidence="2">
    <location>
        <begin position="51"/>
        <end position="116"/>
    </location>
</feature>
<sequence>MLNRLWLGFFLTAALAALVRWLAAGDAAVFGAVVDSLFAMAKLSVEVMVLLFGTLTLWLGLLRIAERAGLVDALARLLGPLFRRLMPEVPAGHPAIGLITLNFAANMLGLDNAATPSACARCANCRPSTRAPTLPATRRSCSWCSTPRRSPCCR</sequence>
<reference evidence="3 4" key="1">
    <citation type="submission" date="2016-06" db="EMBL/GenBank/DDBJ databases">
        <authorList>
            <person name="Kjaerup R.B."/>
            <person name="Dalgaard T.S."/>
            <person name="Juul-Madsen H.R."/>
        </authorList>
    </citation>
    <scope>NUCLEOTIDE SEQUENCE [LARGE SCALE GENOMIC DNA]</scope>
    <source>
        <strain evidence="3 4">DSM 16361</strain>
    </source>
</reference>
<dbReference type="Pfam" id="PF07670">
    <property type="entry name" value="Gate"/>
    <property type="match status" value="1"/>
</dbReference>
<dbReference type="AlphaFoldDB" id="A0A238D5A8"/>
<feature type="transmembrane region" description="Helical" evidence="1">
    <location>
        <begin position="47"/>
        <end position="65"/>
    </location>
</feature>
<keyword evidence="1" id="KW-0472">Membrane</keyword>
<dbReference type="Proteomes" id="UP000214566">
    <property type="component" value="Unassembled WGS sequence"/>
</dbReference>
<dbReference type="InterPro" id="IPR011642">
    <property type="entry name" value="Gate_dom"/>
</dbReference>
<keyword evidence="4" id="KW-1185">Reference proteome</keyword>
<gene>
    <name evidence="3" type="ORF">THIARS_70031</name>
</gene>
<organism evidence="3 4">
    <name type="scientific">Thiomonas delicata</name>
    <name type="common">Thiomonas cuprina</name>
    <dbReference type="NCBI Taxonomy" id="364030"/>
    <lineage>
        <taxon>Bacteria</taxon>
        <taxon>Pseudomonadati</taxon>
        <taxon>Pseudomonadota</taxon>
        <taxon>Betaproteobacteria</taxon>
        <taxon>Burkholderiales</taxon>
        <taxon>Thiomonas</taxon>
    </lineage>
</organism>
<keyword evidence="1" id="KW-1133">Transmembrane helix</keyword>
<protein>
    <recommendedName>
        <fullName evidence="2">Nucleoside transporter/FeoB GTPase Gate domain-containing protein</fullName>
    </recommendedName>
</protein>
<evidence type="ECO:0000313" key="3">
    <source>
        <dbReference type="EMBL" id="SBP88411.1"/>
    </source>
</evidence>
<name>A0A238D5A8_THIDL</name>
<accession>A0A238D5A8</accession>
<evidence type="ECO:0000256" key="1">
    <source>
        <dbReference type="SAM" id="Phobius"/>
    </source>
</evidence>
<keyword evidence="1" id="KW-0812">Transmembrane</keyword>
<evidence type="ECO:0000313" key="4">
    <source>
        <dbReference type="Proteomes" id="UP000214566"/>
    </source>
</evidence>
<evidence type="ECO:0000259" key="2">
    <source>
        <dbReference type="Pfam" id="PF07670"/>
    </source>
</evidence>
<dbReference type="EMBL" id="FLMQ01000056">
    <property type="protein sequence ID" value="SBP88411.1"/>
    <property type="molecule type" value="Genomic_DNA"/>
</dbReference>
<proteinExistence type="predicted"/>